<name>A0ACC3C577_PYRYE</name>
<organism evidence="1 2">
    <name type="scientific">Pyropia yezoensis</name>
    <name type="common">Susabi-nori</name>
    <name type="synonym">Porphyra yezoensis</name>
    <dbReference type="NCBI Taxonomy" id="2788"/>
    <lineage>
        <taxon>Eukaryota</taxon>
        <taxon>Rhodophyta</taxon>
        <taxon>Bangiophyceae</taxon>
        <taxon>Bangiales</taxon>
        <taxon>Bangiaceae</taxon>
        <taxon>Pyropia</taxon>
    </lineage>
</organism>
<proteinExistence type="predicted"/>
<dbReference type="EMBL" id="CM020619">
    <property type="protein sequence ID" value="KAK1865441.1"/>
    <property type="molecule type" value="Genomic_DNA"/>
</dbReference>
<evidence type="ECO:0000313" key="1">
    <source>
        <dbReference type="EMBL" id="KAK1865441.1"/>
    </source>
</evidence>
<accession>A0ACC3C577</accession>
<reference evidence="1" key="1">
    <citation type="submission" date="2019-11" db="EMBL/GenBank/DDBJ databases">
        <title>Nori genome reveals adaptations in red seaweeds to the harsh intertidal environment.</title>
        <authorList>
            <person name="Wang D."/>
            <person name="Mao Y."/>
        </authorList>
    </citation>
    <scope>NUCLEOTIDE SEQUENCE</scope>
    <source>
        <tissue evidence="1">Gametophyte</tissue>
    </source>
</reference>
<protein>
    <submittedName>
        <fullName evidence="1">Uncharacterized protein</fullName>
    </submittedName>
</protein>
<comment type="caution">
    <text evidence="1">The sequence shown here is derived from an EMBL/GenBank/DDBJ whole genome shotgun (WGS) entry which is preliminary data.</text>
</comment>
<keyword evidence="2" id="KW-1185">Reference proteome</keyword>
<sequence length="620" mass="65068">MTSGLIAVIGIFAEAVEAEVFPIEDLVSEMKVDGKVSFVFRDKAGATRTVAVEAAPTAKDVSSSWVLSRCLSSIEGNPFGSGSAVATDSGLCASRGRCQIEIYPLAGTGAGMAAPAVLRPLQGDLSPASAVPHADRVVLPGMYVLMPLRRSLVDDALRSGKRACISEPLEETAGAPAMGFMFGMALAQTSFAYGDVVDGVPRLLERPLVAVRPGTEIPQDEVEELVQGVGRGWVDRSRSLMTGLDIGMEVPTSFRPISTVVCYRNRTPLTVYNVSAAEASADAGEDCPWAWTFPPLEQISLHSGIYGVIHDNTVVDLGGIAGSDDEPDFGIRRPSAPRITLGMQMARQALNFAPVSGDATFTATYSERPWISTPVCMSVAGAAMGGTARGISMPGITLVTAFVNMWHNMEDSCVVSETAASSGMFAWRATIAYPIPAGAGGVAAGSVLEKESWWRPDMPGTVESVFVSKSGKLYANVVLEANRLRVGDKIGTVHGMKFIVGLIMPDRDMPVLRDCANGELFLADLLTSTASLARGIGGQVTEMRTIYNISGGVASFRAARGSYATTVIDKAACRAVPEALPEAAIMFPESCGVPDTVLTGIPIGPTGRPSDGRLAAPPPS</sequence>
<gene>
    <name evidence="1" type="ORF">I4F81_007972</name>
</gene>
<evidence type="ECO:0000313" key="2">
    <source>
        <dbReference type="Proteomes" id="UP000798662"/>
    </source>
</evidence>
<dbReference type="Proteomes" id="UP000798662">
    <property type="component" value="Chromosome 2"/>
</dbReference>